<gene>
    <name evidence="5" type="ORF">CBF27_02405</name>
</gene>
<proteinExistence type="predicted"/>
<dbReference type="Pfam" id="PF12833">
    <property type="entry name" value="HTH_18"/>
    <property type="match status" value="1"/>
</dbReference>
<keyword evidence="2" id="KW-0238">DNA-binding</keyword>
<dbReference type="Gene3D" id="1.10.10.60">
    <property type="entry name" value="Homeodomain-like"/>
    <property type="match status" value="1"/>
</dbReference>
<evidence type="ECO:0000256" key="1">
    <source>
        <dbReference type="ARBA" id="ARBA00023015"/>
    </source>
</evidence>
<evidence type="ECO:0000256" key="3">
    <source>
        <dbReference type="ARBA" id="ARBA00023163"/>
    </source>
</evidence>
<name>A0A430B0K1_9ENTE</name>
<dbReference type="GO" id="GO:0043565">
    <property type="term" value="F:sequence-specific DNA binding"/>
    <property type="evidence" value="ECO:0007669"/>
    <property type="project" value="InterPro"/>
</dbReference>
<reference evidence="5 6" key="1">
    <citation type="submission" date="2017-05" db="EMBL/GenBank/DDBJ databases">
        <title>Vagococcus spp. assemblies.</title>
        <authorList>
            <person name="Gulvik C.A."/>
        </authorList>
    </citation>
    <scope>NUCLEOTIDE SEQUENCE [LARGE SCALE GENOMIC DNA]</scope>
    <source>
        <strain evidence="5 6">LMG 24798</strain>
    </source>
</reference>
<dbReference type="PANTHER" id="PTHR43280:SF31">
    <property type="entry name" value="TRANSCRIPTIONAL REGULATORY PROTEIN"/>
    <property type="match status" value="1"/>
</dbReference>
<sequence length="333" mass="38586">MKQNFSKEFTNSADYIADLSHQHYGFNIEQQRPGNGGMHRSRVHVIGDLTMTYSDIGPSTGIFENRNNQHKIIAFRFIKSGVEQHQYRGKKIKLCSNHCLIFELGRWSVFRRETRGKGINFFVPVTLVNEHFLQHLPSQLLLQCEHGFGKIIHEHTFTMEKELLSESANVREQLFKNYLDMIYYWLGQKTTASSRVHKPDLAAIQHFIAKNLTNPDLCLPEIARHFSISTRTIQKLFESAKCSFSQFLNELRLERAAEDLLTSSLNITDLAYKWGFCDTSYFCRKFKEKYHMTPTDFYQTWQKALCRISSNPLVCPVKTSIVSPSKSANSQLI</sequence>
<dbReference type="PANTHER" id="PTHR43280">
    <property type="entry name" value="ARAC-FAMILY TRANSCRIPTIONAL REGULATOR"/>
    <property type="match status" value="1"/>
</dbReference>
<evidence type="ECO:0000259" key="4">
    <source>
        <dbReference type="PROSITE" id="PS01124"/>
    </source>
</evidence>
<dbReference type="InterPro" id="IPR009057">
    <property type="entry name" value="Homeodomain-like_sf"/>
</dbReference>
<keyword evidence="1" id="KW-0805">Transcription regulation</keyword>
<dbReference type="InterPro" id="IPR018060">
    <property type="entry name" value="HTH_AraC"/>
</dbReference>
<dbReference type="OrthoDB" id="9813413at2"/>
<dbReference type="PRINTS" id="PR00032">
    <property type="entry name" value="HTHARAC"/>
</dbReference>
<accession>A0A430B0K1</accession>
<dbReference type="AlphaFoldDB" id="A0A430B0K1"/>
<dbReference type="RefSeq" id="WP_126812047.1">
    <property type="nucleotide sequence ID" value="NZ_NGKC01000002.1"/>
</dbReference>
<protein>
    <recommendedName>
        <fullName evidence="4">HTH araC/xylS-type domain-containing protein</fullName>
    </recommendedName>
</protein>
<evidence type="ECO:0000313" key="5">
    <source>
        <dbReference type="EMBL" id="RSU13771.1"/>
    </source>
</evidence>
<feature type="domain" description="HTH araC/xylS-type" evidence="4">
    <location>
        <begin position="202"/>
        <end position="300"/>
    </location>
</feature>
<comment type="caution">
    <text evidence="5">The sequence shown here is derived from an EMBL/GenBank/DDBJ whole genome shotgun (WGS) entry which is preliminary data.</text>
</comment>
<dbReference type="EMBL" id="NGKC01000002">
    <property type="protein sequence ID" value="RSU13771.1"/>
    <property type="molecule type" value="Genomic_DNA"/>
</dbReference>
<evidence type="ECO:0000256" key="2">
    <source>
        <dbReference type="ARBA" id="ARBA00023125"/>
    </source>
</evidence>
<dbReference type="SUPFAM" id="SSF46689">
    <property type="entry name" value="Homeodomain-like"/>
    <property type="match status" value="1"/>
</dbReference>
<organism evidence="5 6">
    <name type="scientific">Vagococcus acidifermentans</name>
    <dbReference type="NCBI Taxonomy" id="564710"/>
    <lineage>
        <taxon>Bacteria</taxon>
        <taxon>Bacillati</taxon>
        <taxon>Bacillota</taxon>
        <taxon>Bacilli</taxon>
        <taxon>Lactobacillales</taxon>
        <taxon>Enterococcaceae</taxon>
        <taxon>Vagococcus</taxon>
    </lineage>
</organism>
<keyword evidence="3" id="KW-0804">Transcription</keyword>
<dbReference type="SMART" id="SM00342">
    <property type="entry name" value="HTH_ARAC"/>
    <property type="match status" value="1"/>
</dbReference>
<dbReference type="InterPro" id="IPR020449">
    <property type="entry name" value="Tscrpt_reg_AraC-type_HTH"/>
</dbReference>
<dbReference type="PROSITE" id="PS01124">
    <property type="entry name" value="HTH_ARAC_FAMILY_2"/>
    <property type="match status" value="1"/>
</dbReference>
<keyword evidence="6" id="KW-1185">Reference proteome</keyword>
<evidence type="ECO:0000313" key="6">
    <source>
        <dbReference type="Proteomes" id="UP000286773"/>
    </source>
</evidence>
<dbReference type="Proteomes" id="UP000286773">
    <property type="component" value="Unassembled WGS sequence"/>
</dbReference>
<dbReference type="GO" id="GO:0003700">
    <property type="term" value="F:DNA-binding transcription factor activity"/>
    <property type="evidence" value="ECO:0007669"/>
    <property type="project" value="InterPro"/>
</dbReference>